<dbReference type="EnsemblPlants" id="TuG1812G0700005596.01.T01">
    <property type="protein sequence ID" value="TuG1812G0700005596.01.T01.cds299533"/>
    <property type="gene ID" value="TuG1812G0700005596.01"/>
</dbReference>
<proteinExistence type="predicted"/>
<dbReference type="Gramene" id="TuG1812G0700005596.01.T01">
    <property type="protein sequence ID" value="TuG1812G0700005596.01.T01.cds299533"/>
    <property type="gene ID" value="TuG1812G0700005596.01"/>
</dbReference>
<name>A0A8R7R6G0_TRIUA</name>
<dbReference type="Proteomes" id="UP000015106">
    <property type="component" value="Chromosome 7"/>
</dbReference>
<organism evidence="1 2">
    <name type="scientific">Triticum urartu</name>
    <name type="common">Red wild einkorn</name>
    <name type="synonym">Crithodium urartu</name>
    <dbReference type="NCBI Taxonomy" id="4572"/>
    <lineage>
        <taxon>Eukaryota</taxon>
        <taxon>Viridiplantae</taxon>
        <taxon>Streptophyta</taxon>
        <taxon>Embryophyta</taxon>
        <taxon>Tracheophyta</taxon>
        <taxon>Spermatophyta</taxon>
        <taxon>Magnoliopsida</taxon>
        <taxon>Liliopsida</taxon>
        <taxon>Poales</taxon>
        <taxon>Poaceae</taxon>
        <taxon>BOP clade</taxon>
        <taxon>Pooideae</taxon>
        <taxon>Triticodae</taxon>
        <taxon>Triticeae</taxon>
        <taxon>Triticinae</taxon>
        <taxon>Triticum</taxon>
    </lineage>
</organism>
<reference evidence="2" key="1">
    <citation type="journal article" date="2013" name="Nature">
        <title>Draft genome of the wheat A-genome progenitor Triticum urartu.</title>
        <authorList>
            <person name="Ling H.Q."/>
            <person name="Zhao S."/>
            <person name="Liu D."/>
            <person name="Wang J."/>
            <person name="Sun H."/>
            <person name="Zhang C."/>
            <person name="Fan H."/>
            <person name="Li D."/>
            <person name="Dong L."/>
            <person name="Tao Y."/>
            <person name="Gao C."/>
            <person name="Wu H."/>
            <person name="Li Y."/>
            <person name="Cui Y."/>
            <person name="Guo X."/>
            <person name="Zheng S."/>
            <person name="Wang B."/>
            <person name="Yu K."/>
            <person name="Liang Q."/>
            <person name="Yang W."/>
            <person name="Lou X."/>
            <person name="Chen J."/>
            <person name="Feng M."/>
            <person name="Jian J."/>
            <person name="Zhang X."/>
            <person name="Luo G."/>
            <person name="Jiang Y."/>
            <person name="Liu J."/>
            <person name="Wang Z."/>
            <person name="Sha Y."/>
            <person name="Zhang B."/>
            <person name="Wu H."/>
            <person name="Tang D."/>
            <person name="Shen Q."/>
            <person name="Xue P."/>
            <person name="Zou S."/>
            <person name="Wang X."/>
            <person name="Liu X."/>
            <person name="Wang F."/>
            <person name="Yang Y."/>
            <person name="An X."/>
            <person name="Dong Z."/>
            <person name="Zhang K."/>
            <person name="Zhang X."/>
            <person name="Luo M.C."/>
            <person name="Dvorak J."/>
            <person name="Tong Y."/>
            <person name="Wang J."/>
            <person name="Yang H."/>
            <person name="Li Z."/>
            <person name="Wang D."/>
            <person name="Zhang A."/>
            <person name="Wang J."/>
        </authorList>
    </citation>
    <scope>NUCLEOTIDE SEQUENCE</scope>
    <source>
        <strain evidence="2">cv. G1812</strain>
    </source>
</reference>
<evidence type="ECO:0000313" key="2">
    <source>
        <dbReference type="Proteomes" id="UP000015106"/>
    </source>
</evidence>
<sequence length="46" mass="5278">MLHVTIRHTYRIGLLHSYSVTVTPSLNPHITLLLANRLKSHTQQTD</sequence>
<dbReference type="AlphaFoldDB" id="A0A8R7R6G0"/>
<keyword evidence="2" id="KW-1185">Reference proteome</keyword>
<reference evidence="1" key="2">
    <citation type="submission" date="2018-03" db="EMBL/GenBank/DDBJ databases">
        <title>The Triticum urartu genome reveals the dynamic nature of wheat genome evolution.</title>
        <authorList>
            <person name="Ling H."/>
            <person name="Ma B."/>
            <person name="Shi X."/>
            <person name="Liu H."/>
            <person name="Dong L."/>
            <person name="Sun H."/>
            <person name="Cao Y."/>
            <person name="Gao Q."/>
            <person name="Zheng S."/>
            <person name="Li Y."/>
            <person name="Yu Y."/>
            <person name="Du H."/>
            <person name="Qi M."/>
            <person name="Li Y."/>
            <person name="Yu H."/>
            <person name="Cui Y."/>
            <person name="Wang N."/>
            <person name="Chen C."/>
            <person name="Wu H."/>
            <person name="Zhao Y."/>
            <person name="Zhang J."/>
            <person name="Li Y."/>
            <person name="Zhou W."/>
            <person name="Zhang B."/>
            <person name="Hu W."/>
            <person name="Eijk M."/>
            <person name="Tang J."/>
            <person name="Witsenboer H."/>
            <person name="Zhao S."/>
            <person name="Li Z."/>
            <person name="Zhang A."/>
            <person name="Wang D."/>
            <person name="Liang C."/>
        </authorList>
    </citation>
    <scope>NUCLEOTIDE SEQUENCE [LARGE SCALE GENOMIC DNA]</scope>
    <source>
        <strain evidence="1">cv. G1812</strain>
    </source>
</reference>
<evidence type="ECO:0000313" key="1">
    <source>
        <dbReference type="EnsemblPlants" id="TuG1812G0700005596.01.T01.cds299533"/>
    </source>
</evidence>
<protein>
    <submittedName>
        <fullName evidence="1">Uncharacterized protein</fullName>
    </submittedName>
</protein>
<reference evidence="1" key="3">
    <citation type="submission" date="2022-06" db="UniProtKB">
        <authorList>
            <consortium name="EnsemblPlants"/>
        </authorList>
    </citation>
    <scope>IDENTIFICATION</scope>
</reference>
<accession>A0A8R7R6G0</accession>